<accession>A0AAE8Y726</accession>
<keyword evidence="2" id="KW-1185">Reference proteome</keyword>
<dbReference type="EMBL" id="OK040790">
    <property type="protein sequence ID" value="UDL15879.1"/>
    <property type="molecule type" value="Genomic_DNA"/>
</dbReference>
<name>A0AAE8Y726_9CAUD</name>
<proteinExistence type="predicted"/>
<dbReference type="Proteomes" id="UP000827768">
    <property type="component" value="Segment"/>
</dbReference>
<dbReference type="GeneID" id="80019728"/>
<gene>
    <name evidence="1" type="primary">88</name>
    <name evidence="1" type="ORF">SEA_PUMPERNICKEL_88</name>
</gene>
<evidence type="ECO:0000313" key="1">
    <source>
        <dbReference type="EMBL" id="UDL15879.1"/>
    </source>
</evidence>
<dbReference type="KEGG" id="vg:80019728"/>
<dbReference type="RefSeq" id="YP_010755119.1">
    <property type="nucleotide sequence ID" value="NC_073468.1"/>
</dbReference>
<protein>
    <submittedName>
        <fullName evidence="1">Head-to-tail adaptor</fullName>
    </submittedName>
</protein>
<reference evidence="1" key="1">
    <citation type="submission" date="2021-09" db="EMBL/GenBank/DDBJ databases">
        <authorList>
            <person name="Andersen S.H."/>
            <person name="Beall E.A."/>
            <person name="Cappelle B."/>
            <person name="Falteisek K.J."/>
            <person name="Fenske B.A."/>
            <person name="Gansluckner N.W."/>
            <person name="Gilbertson S.M."/>
            <person name="Krings K.J."/>
            <person name="Mobeck M."/>
            <person name="Odeku J.O."/>
            <person name="Poncelet M.E."/>
            <person name="Rohr J.R."/>
            <person name="Rolands L."/>
            <person name="Whipple C.D."/>
            <person name="Whipple E.M."/>
            <person name="Spring A.M."/>
            <person name="Klyczek K."/>
            <person name="Garlena R.A."/>
            <person name="Russell D.A."/>
            <person name="Pope W.H."/>
            <person name="Jacobs-Sera D."/>
            <person name="Hatfull G.F."/>
        </authorList>
    </citation>
    <scope>NUCLEOTIDE SEQUENCE</scope>
</reference>
<evidence type="ECO:0000313" key="2">
    <source>
        <dbReference type="Proteomes" id="UP000827768"/>
    </source>
</evidence>
<organism evidence="1 2">
    <name type="scientific">Microbacterium phage Pumpernickel</name>
    <dbReference type="NCBI Taxonomy" id="2885983"/>
    <lineage>
        <taxon>Viruses</taxon>
        <taxon>Duplodnaviria</taxon>
        <taxon>Heunggongvirae</taxon>
        <taxon>Uroviricota</taxon>
        <taxon>Caudoviricetes</taxon>
        <taxon>Pumpernickelvirus</taxon>
        <taxon>Pumpernickelvirus pumpernickel</taxon>
    </lineage>
</organism>
<sequence length="254" mass="28411">MANLEALWVLPVDLDPELDPATMDPSDENLLRDYEAALDACMAASQTLWALSGRKFHTGTAITERYCVDRPMISPYSVSAVRSPVVYDSTLGVYYVRPDDWRMGRIRLNGQPINQIGAVIDVATGEEISADDYFVTNRSTLSLGRSVSDSGIDVSYTYGQKPPTIGRLAAKALAQQFYYLWSGREDQCSLPDRVSSVNRQGVSWTILDNQDFLDELRTGVYAVDLFLRQVNPDKARVKAKVFSPDMPRGRRRSL</sequence>